<keyword evidence="1 2" id="KW-0175">Coiled coil</keyword>
<dbReference type="FunFam" id="1.20.5.170:FF:000114">
    <property type="entry name" value="Tropomyosin"/>
    <property type="match status" value="1"/>
</dbReference>
<evidence type="ECO:0000313" key="3">
    <source>
        <dbReference type="EMBL" id="KAK5082690.1"/>
    </source>
</evidence>
<gene>
    <name evidence="3" type="primary">TPM2</name>
    <name evidence="3" type="ORF">LTR05_006570</name>
</gene>
<dbReference type="SUPFAM" id="SSF57997">
    <property type="entry name" value="Tropomyosin"/>
    <property type="match status" value="1"/>
</dbReference>
<dbReference type="Gene3D" id="1.20.5.340">
    <property type="match status" value="1"/>
</dbReference>
<accession>A0AAN7YDZ3</accession>
<sequence length="162" mass="18621">MDRIKEKMQTLRLEADDNAAKAEELKTKVKTLEQENLAKEQEITSLTHRNQVLEGEVEKLEGQLKDAKTTVAESAQAGQQSESLQRRLQVLEEEAEASDKTLKETIEKSEPITDVKAGHYERKVQALEQARDEWESKYEEMSKKHAELQKELQELEQVMGNI</sequence>
<dbReference type="EMBL" id="JAVRRJ010000007">
    <property type="protein sequence ID" value="KAK5082690.1"/>
    <property type="molecule type" value="Genomic_DNA"/>
</dbReference>
<evidence type="ECO:0000256" key="2">
    <source>
        <dbReference type="SAM" id="Coils"/>
    </source>
</evidence>
<comment type="caution">
    <text evidence="3">The sequence shown here is derived from an EMBL/GenBank/DDBJ whole genome shotgun (WGS) entry which is preliminary data.</text>
</comment>
<proteinExistence type="predicted"/>
<dbReference type="AlphaFoldDB" id="A0AAN7YDZ3"/>
<evidence type="ECO:0000256" key="1">
    <source>
        <dbReference type="ARBA" id="ARBA00023054"/>
    </source>
</evidence>
<dbReference type="Pfam" id="PF00261">
    <property type="entry name" value="Tropomyosin"/>
    <property type="match status" value="2"/>
</dbReference>
<evidence type="ECO:0000313" key="4">
    <source>
        <dbReference type="Proteomes" id="UP001309876"/>
    </source>
</evidence>
<protein>
    <submittedName>
        <fullName evidence="3">Tropomyosin-2</fullName>
    </submittedName>
</protein>
<name>A0AAN7YDZ3_9EURO</name>
<feature type="coiled-coil region" evidence="2">
    <location>
        <begin position="1"/>
        <end position="158"/>
    </location>
</feature>
<keyword evidence="4" id="KW-1185">Reference proteome</keyword>
<dbReference type="Proteomes" id="UP001309876">
    <property type="component" value="Unassembled WGS sequence"/>
</dbReference>
<dbReference type="FunFam" id="1.20.5.340:FF:000001">
    <property type="entry name" value="Tropomyosin alpha-1 chain isoform 2"/>
    <property type="match status" value="1"/>
</dbReference>
<dbReference type="PANTHER" id="PTHR19269">
    <property type="entry name" value="TROPOMYOSIN"/>
    <property type="match status" value="1"/>
</dbReference>
<dbReference type="InterPro" id="IPR000533">
    <property type="entry name" value="Tropomyosin"/>
</dbReference>
<reference evidence="3 4" key="1">
    <citation type="submission" date="2023-08" db="EMBL/GenBank/DDBJ databases">
        <title>Black Yeasts Isolated from many extreme environments.</title>
        <authorList>
            <person name="Coleine C."/>
            <person name="Stajich J.E."/>
            <person name="Selbmann L."/>
        </authorList>
    </citation>
    <scope>NUCLEOTIDE SEQUENCE [LARGE SCALE GENOMIC DNA]</scope>
    <source>
        <strain evidence="3 4">CCFEE 5910</strain>
    </source>
</reference>
<organism evidence="3 4">
    <name type="scientific">Lithohypha guttulata</name>
    <dbReference type="NCBI Taxonomy" id="1690604"/>
    <lineage>
        <taxon>Eukaryota</taxon>
        <taxon>Fungi</taxon>
        <taxon>Dikarya</taxon>
        <taxon>Ascomycota</taxon>
        <taxon>Pezizomycotina</taxon>
        <taxon>Eurotiomycetes</taxon>
        <taxon>Chaetothyriomycetidae</taxon>
        <taxon>Chaetothyriales</taxon>
        <taxon>Trichomeriaceae</taxon>
        <taxon>Lithohypha</taxon>
    </lineage>
</organism>